<evidence type="ECO:0000256" key="1">
    <source>
        <dbReference type="SAM" id="MobiDB-lite"/>
    </source>
</evidence>
<feature type="compositionally biased region" description="Polar residues" evidence="1">
    <location>
        <begin position="167"/>
        <end position="177"/>
    </location>
</feature>
<evidence type="ECO:0000313" key="2">
    <source>
        <dbReference type="EMBL" id="OJJ51772.1"/>
    </source>
</evidence>
<dbReference type="GeneID" id="34614176"/>
<dbReference type="Proteomes" id="UP000184188">
    <property type="component" value="Unassembled WGS sequence"/>
</dbReference>
<proteinExistence type="predicted"/>
<keyword evidence="3" id="KW-1185">Reference proteome</keyword>
<name>A0A1L9SX53_9EURO</name>
<dbReference type="RefSeq" id="XP_022586282.1">
    <property type="nucleotide sequence ID" value="XM_022727712.1"/>
</dbReference>
<feature type="compositionally biased region" description="Polar residues" evidence="1">
    <location>
        <begin position="190"/>
        <end position="200"/>
    </location>
</feature>
<accession>A0A1L9SX53</accession>
<gene>
    <name evidence="2" type="ORF">ASPZODRAFT_2107952</name>
</gene>
<evidence type="ECO:0000313" key="3">
    <source>
        <dbReference type="Proteomes" id="UP000184188"/>
    </source>
</evidence>
<feature type="region of interest" description="Disordered" evidence="1">
    <location>
        <begin position="1"/>
        <end position="69"/>
    </location>
</feature>
<dbReference type="EMBL" id="KV878336">
    <property type="protein sequence ID" value="OJJ51772.1"/>
    <property type="molecule type" value="Genomic_DNA"/>
</dbReference>
<dbReference type="VEuPathDB" id="FungiDB:ASPZODRAFT_2107952"/>
<organism evidence="2 3">
    <name type="scientific">Penicilliopsis zonata CBS 506.65</name>
    <dbReference type="NCBI Taxonomy" id="1073090"/>
    <lineage>
        <taxon>Eukaryota</taxon>
        <taxon>Fungi</taxon>
        <taxon>Dikarya</taxon>
        <taxon>Ascomycota</taxon>
        <taxon>Pezizomycotina</taxon>
        <taxon>Eurotiomycetes</taxon>
        <taxon>Eurotiomycetidae</taxon>
        <taxon>Eurotiales</taxon>
        <taxon>Aspergillaceae</taxon>
        <taxon>Penicilliopsis</taxon>
    </lineage>
</organism>
<reference evidence="3" key="1">
    <citation type="journal article" date="2017" name="Genome Biol.">
        <title>Comparative genomics reveals high biological diversity and specific adaptations in the industrially and medically important fungal genus Aspergillus.</title>
        <authorList>
            <person name="de Vries R.P."/>
            <person name="Riley R."/>
            <person name="Wiebenga A."/>
            <person name="Aguilar-Osorio G."/>
            <person name="Amillis S."/>
            <person name="Uchima C.A."/>
            <person name="Anderluh G."/>
            <person name="Asadollahi M."/>
            <person name="Askin M."/>
            <person name="Barry K."/>
            <person name="Battaglia E."/>
            <person name="Bayram O."/>
            <person name="Benocci T."/>
            <person name="Braus-Stromeyer S.A."/>
            <person name="Caldana C."/>
            <person name="Canovas D."/>
            <person name="Cerqueira G.C."/>
            <person name="Chen F."/>
            <person name="Chen W."/>
            <person name="Choi C."/>
            <person name="Clum A."/>
            <person name="Dos Santos R.A."/>
            <person name="Damasio A.R."/>
            <person name="Diallinas G."/>
            <person name="Emri T."/>
            <person name="Fekete E."/>
            <person name="Flipphi M."/>
            <person name="Freyberg S."/>
            <person name="Gallo A."/>
            <person name="Gournas C."/>
            <person name="Habgood R."/>
            <person name="Hainaut M."/>
            <person name="Harispe M.L."/>
            <person name="Henrissat B."/>
            <person name="Hilden K.S."/>
            <person name="Hope R."/>
            <person name="Hossain A."/>
            <person name="Karabika E."/>
            <person name="Karaffa L."/>
            <person name="Karanyi Z."/>
            <person name="Krasevec N."/>
            <person name="Kuo A."/>
            <person name="Kusch H."/>
            <person name="LaButti K."/>
            <person name="Lagendijk E.L."/>
            <person name="Lapidus A."/>
            <person name="Levasseur A."/>
            <person name="Lindquist E."/>
            <person name="Lipzen A."/>
            <person name="Logrieco A.F."/>
            <person name="MacCabe A."/>
            <person name="Maekelae M.R."/>
            <person name="Malavazi I."/>
            <person name="Melin P."/>
            <person name="Meyer V."/>
            <person name="Mielnichuk N."/>
            <person name="Miskei M."/>
            <person name="Molnar A.P."/>
            <person name="Mule G."/>
            <person name="Ngan C.Y."/>
            <person name="Orejas M."/>
            <person name="Orosz E."/>
            <person name="Ouedraogo J.P."/>
            <person name="Overkamp K.M."/>
            <person name="Park H.-S."/>
            <person name="Perrone G."/>
            <person name="Piumi F."/>
            <person name="Punt P.J."/>
            <person name="Ram A.F."/>
            <person name="Ramon A."/>
            <person name="Rauscher S."/>
            <person name="Record E."/>
            <person name="Riano-Pachon D.M."/>
            <person name="Robert V."/>
            <person name="Roehrig J."/>
            <person name="Ruller R."/>
            <person name="Salamov A."/>
            <person name="Salih N.S."/>
            <person name="Samson R.A."/>
            <person name="Sandor E."/>
            <person name="Sanguinetti M."/>
            <person name="Schuetze T."/>
            <person name="Sepcic K."/>
            <person name="Shelest E."/>
            <person name="Sherlock G."/>
            <person name="Sophianopoulou V."/>
            <person name="Squina F.M."/>
            <person name="Sun H."/>
            <person name="Susca A."/>
            <person name="Todd R.B."/>
            <person name="Tsang A."/>
            <person name="Unkles S.E."/>
            <person name="van de Wiele N."/>
            <person name="van Rossen-Uffink D."/>
            <person name="Oliveira J.V."/>
            <person name="Vesth T.C."/>
            <person name="Visser J."/>
            <person name="Yu J.-H."/>
            <person name="Zhou M."/>
            <person name="Andersen M.R."/>
            <person name="Archer D.B."/>
            <person name="Baker S.E."/>
            <person name="Benoit I."/>
            <person name="Brakhage A.A."/>
            <person name="Braus G.H."/>
            <person name="Fischer R."/>
            <person name="Frisvad J.C."/>
            <person name="Goldman G.H."/>
            <person name="Houbraken J."/>
            <person name="Oakley B."/>
            <person name="Pocsi I."/>
            <person name="Scazzocchio C."/>
            <person name="Seiboth B."/>
            <person name="vanKuyk P.A."/>
            <person name="Wortman J."/>
            <person name="Dyer P.S."/>
            <person name="Grigoriev I.V."/>
        </authorList>
    </citation>
    <scope>NUCLEOTIDE SEQUENCE [LARGE SCALE GENOMIC DNA]</scope>
    <source>
        <strain evidence="3">CBS 506.65</strain>
    </source>
</reference>
<dbReference type="AlphaFoldDB" id="A0A1L9SX53"/>
<feature type="region of interest" description="Disordered" evidence="1">
    <location>
        <begin position="151"/>
        <end position="200"/>
    </location>
</feature>
<sequence>MPVEDDRHIMMRAPAGCGGKGGCSYGLTLGKEKKMEEKEEEEEEEGEKKEEEQEEEEEEEEEEAAPAVPAVKKHLRSVKTDLVLLLIAYTTAVLIVQGETELLYTPNSISCSCPQRNQVDSMEITPTSYCVPELLTLYLGILQTLSSSTLINEGSSGRTVPADPAQTPVSKHTNPRPSQKEHRPLEGENETPSMSGVSAI</sequence>
<feature type="compositionally biased region" description="Acidic residues" evidence="1">
    <location>
        <begin position="52"/>
        <end position="64"/>
    </location>
</feature>
<protein>
    <submittedName>
        <fullName evidence="2">Uncharacterized protein</fullName>
    </submittedName>
</protein>